<dbReference type="EMBL" id="RRAZ01000004">
    <property type="protein sequence ID" value="RRH77251.1"/>
    <property type="molecule type" value="Genomic_DNA"/>
</dbReference>
<evidence type="ECO:0000256" key="7">
    <source>
        <dbReference type="ARBA" id="ARBA00023034"/>
    </source>
</evidence>
<dbReference type="PROSITE" id="PS51304">
    <property type="entry name" value="GALECTIN"/>
    <property type="match status" value="1"/>
</dbReference>
<dbReference type="Gene3D" id="3.90.550.50">
    <property type="match status" value="1"/>
</dbReference>
<dbReference type="PANTHER" id="PTHR11214">
    <property type="entry name" value="BETA-1,3-N-ACETYLGLUCOSAMINYLTRANSFERASE"/>
    <property type="match status" value="1"/>
</dbReference>
<dbReference type="GO" id="GO:0016020">
    <property type="term" value="C:membrane"/>
    <property type="evidence" value="ECO:0007669"/>
    <property type="project" value="InterPro"/>
</dbReference>
<feature type="domain" description="Galectin" evidence="9">
    <location>
        <begin position="1"/>
        <end position="127"/>
    </location>
</feature>
<evidence type="ECO:0000256" key="8">
    <source>
        <dbReference type="ARBA" id="ARBA00023136"/>
    </source>
</evidence>
<proteinExistence type="predicted"/>
<keyword evidence="5" id="KW-0735">Signal-anchor</keyword>
<dbReference type="GO" id="GO:0016758">
    <property type="term" value="F:hexosyltransferase activity"/>
    <property type="evidence" value="ECO:0007669"/>
    <property type="project" value="InterPro"/>
</dbReference>
<keyword evidence="7" id="KW-0333">Golgi apparatus</keyword>
<dbReference type="GO" id="GO:0006493">
    <property type="term" value="P:protein O-linked glycosylation"/>
    <property type="evidence" value="ECO:0007669"/>
    <property type="project" value="TreeGrafter"/>
</dbReference>
<dbReference type="GO" id="GO:0030246">
    <property type="term" value="F:carbohydrate binding"/>
    <property type="evidence" value="ECO:0007669"/>
    <property type="project" value="InterPro"/>
</dbReference>
<evidence type="ECO:0000256" key="2">
    <source>
        <dbReference type="ARBA" id="ARBA00022676"/>
    </source>
</evidence>
<accession>A0A3P3DT04</accession>
<protein>
    <recommendedName>
        <fullName evidence="9">Galectin domain-containing protein</fullName>
    </recommendedName>
</protein>
<evidence type="ECO:0000256" key="4">
    <source>
        <dbReference type="ARBA" id="ARBA00022692"/>
    </source>
</evidence>
<organism evidence="10 11">
    <name type="scientific">Falsigemmobacter faecalis</name>
    <dbReference type="NCBI Taxonomy" id="2488730"/>
    <lineage>
        <taxon>Bacteria</taxon>
        <taxon>Pseudomonadati</taxon>
        <taxon>Pseudomonadota</taxon>
        <taxon>Alphaproteobacteria</taxon>
        <taxon>Rhodobacterales</taxon>
        <taxon>Paracoccaceae</taxon>
        <taxon>Falsigemmobacter</taxon>
    </lineage>
</organism>
<dbReference type="InterPro" id="IPR002659">
    <property type="entry name" value="Glyco_trans_31"/>
</dbReference>
<reference evidence="10 11" key="1">
    <citation type="submission" date="2018-11" db="EMBL/GenBank/DDBJ databases">
        <title>Gemmobacter sp. nov., YIM 102744-1 draft genome.</title>
        <authorList>
            <person name="Li G."/>
            <person name="Jiang Y."/>
        </authorList>
    </citation>
    <scope>NUCLEOTIDE SEQUENCE [LARGE SCALE GENOMIC DNA]</scope>
    <source>
        <strain evidence="10 11">YIM 102744-1</strain>
    </source>
</reference>
<dbReference type="RefSeq" id="WP_124963606.1">
    <property type="nucleotide sequence ID" value="NZ_RRAZ01000004.1"/>
</dbReference>
<keyword evidence="2" id="KW-0328">Glycosyltransferase</keyword>
<dbReference type="Pfam" id="PF13704">
    <property type="entry name" value="Glyco_tranf_2_4"/>
    <property type="match status" value="1"/>
</dbReference>
<evidence type="ECO:0000313" key="10">
    <source>
        <dbReference type="EMBL" id="RRH77251.1"/>
    </source>
</evidence>
<dbReference type="InterPro" id="IPR001079">
    <property type="entry name" value="Galectin_CRD"/>
</dbReference>
<keyword evidence="8" id="KW-0472">Membrane</keyword>
<evidence type="ECO:0000313" key="11">
    <source>
        <dbReference type="Proteomes" id="UP000282125"/>
    </source>
</evidence>
<dbReference type="OrthoDB" id="7981249at2"/>
<dbReference type="PANTHER" id="PTHR11214:SF3">
    <property type="entry name" value="BETA-1,3-GALACTOSYLTRANSFERASE 6"/>
    <property type="match status" value="1"/>
</dbReference>
<name>A0A3P3DT04_9RHOB</name>
<dbReference type="Pfam" id="PF01762">
    <property type="entry name" value="Galactosyl_T"/>
    <property type="match status" value="1"/>
</dbReference>
<sequence length="1363" mass="149764">MKLLLCQVTDGFSVEFSLEAREGQWHQLNFRRLRSAEIPLHLSLRPAEKVVLISRFRNGVWGKPRSLPLSADETLPLAVSVSVVKDGLELRLNGVLSAGLSRQRLDLSAIDCLELPPDLIFGTLKVKGDPAPQIVVPELKFGEDLMIYGYDLPLGDDPALVTLEIAGTDITLPCACERPQTGRAALSSLQAVLPGFLWSLEGVGESLSAKIGPPHAAPEQPELILTRAAVVSAIEALAQRCPDPLQSRFEVISALEHVKYAGLLPRLSPQTVAYIRRATESYQLSAFMDLPEAEDPSAALPPPSPPQSLEEVLIAGWKSEVTALLASAEEGRHGDILTAAAAHLPAVAPEVTEQALLVFTEHFCRIGNFDALYAVWRRACASREGRFRASDGEGISLALPWLAMRGSFEELAERLEALAGLTTGWLNTAAIGQAVRASVLTPDPGLGLERMQRIIFGFLTLSERMAASYWGRGPCRNMIATSVALLMAAPRLPVWLRDRIERSALRCHGFSPTFWQRLAADLPDFAAGSLLLARGQAGFAAVQSHAEARAAQEPGDPAALRRALRFFAQLEVFGTERMRIELLGPTGLLTQSEEADCQSEGFRSELIRALAFPDAPAAPERFHAPAREAVRRLRDPERISESHEPLRELTRLTLKILSGGAEGGEPGDLDNLQAGLLSLRQDRSPHLRFNVALLVYCDALRVGHRALQRLLEPLIGRLLAQTPDLTINDPVVAAAAARLSALMTPASAGAFQAALLAQLTARLSHPVRRGEVASDWRARWLQTPALFDTLVLVYSCKANLATRVARIRETWMRDLEALGIPCLIVVGDGDGSPEGDVLRVSAGDTYEALPAKSLAMLAWAAEHTPFSHILKIDDDCYLDVQEYFCSLSHRLCDYHGRVIKRDAGQKPSAWHMSRSQSLRARMELDKSPEPSAYTDGGSGYALSRRSLLALRAQAESSAGQRLRSVSYSEDKLVGDLLALAGIAPQQKDCNAMLMRRVHDGGAPVVRWCAGFFPSAISGTKIAHLDTHDAFREISRGYQSLRLSPPMIWPANRAVTLHHQSPHMVLVSPPERLQAAREAAVAVISVVRNEKFILRHFLNHYRRLGVTSFLFVDNMSDDGTLEFLLEQPDTLVFTAEAPFRSTAQGSEWKIALMAQLRPGKWSLVADADELLIYGDHRQTRLAEFVCKEDFADSDAFAVSMLDIYPKGRLQEAALDAGDPFQQASHADCRALLHTPTISGPYGEAVARTSALRHRLLPGSGPELFVSEKVALLKYQPWMRFSVSLHYATEVKLAPKPLMFAHFKYHAEFLNRARAEVTRGQYFNGAQEYKRYLSLLSEARDVLYEEGVSVPWERSDLAREVLGEG</sequence>
<comment type="caution">
    <text evidence="10">The sequence shown here is derived from an EMBL/GenBank/DDBJ whole genome shotgun (WGS) entry which is preliminary data.</text>
</comment>
<evidence type="ECO:0000259" key="9">
    <source>
        <dbReference type="PROSITE" id="PS51304"/>
    </source>
</evidence>
<keyword evidence="4" id="KW-0812">Transmembrane</keyword>
<keyword evidence="3" id="KW-0808">Transferase</keyword>
<dbReference type="Proteomes" id="UP000282125">
    <property type="component" value="Unassembled WGS sequence"/>
</dbReference>
<evidence type="ECO:0000256" key="1">
    <source>
        <dbReference type="ARBA" id="ARBA00004323"/>
    </source>
</evidence>
<gene>
    <name evidence="10" type="ORF">EG244_03350</name>
</gene>
<keyword evidence="6" id="KW-1133">Transmembrane helix</keyword>
<evidence type="ECO:0000256" key="5">
    <source>
        <dbReference type="ARBA" id="ARBA00022968"/>
    </source>
</evidence>
<comment type="subcellular location">
    <subcellularLocation>
        <location evidence="1">Golgi apparatus membrane</location>
        <topology evidence="1">Single-pass type II membrane protein</topology>
    </subcellularLocation>
</comment>
<evidence type="ECO:0000256" key="6">
    <source>
        <dbReference type="ARBA" id="ARBA00022989"/>
    </source>
</evidence>
<keyword evidence="11" id="KW-1185">Reference proteome</keyword>
<evidence type="ECO:0000256" key="3">
    <source>
        <dbReference type="ARBA" id="ARBA00022679"/>
    </source>
</evidence>